<evidence type="ECO:0000313" key="2">
    <source>
        <dbReference type="EMBL" id="PJK30174.1"/>
    </source>
</evidence>
<dbReference type="GO" id="GO:0005975">
    <property type="term" value="P:carbohydrate metabolic process"/>
    <property type="evidence" value="ECO:0007669"/>
    <property type="project" value="InterPro"/>
</dbReference>
<dbReference type="AlphaFoldDB" id="A0A2M9G3A5"/>
<keyword evidence="3" id="KW-1185">Reference proteome</keyword>
<dbReference type="OrthoDB" id="1416286at2"/>
<proteinExistence type="predicted"/>
<dbReference type="SUPFAM" id="SSF48208">
    <property type="entry name" value="Six-hairpin glycosidases"/>
    <property type="match status" value="1"/>
</dbReference>
<comment type="caution">
    <text evidence="2">The sequence shown here is derived from an EMBL/GenBank/DDBJ whole genome shotgun (WGS) entry which is preliminary data.</text>
</comment>
<name>A0A2M9G3A5_9PROT</name>
<organism evidence="2 3">
    <name type="scientific">Minwuia thermotolerans</name>
    <dbReference type="NCBI Taxonomy" id="2056226"/>
    <lineage>
        <taxon>Bacteria</taxon>
        <taxon>Pseudomonadati</taxon>
        <taxon>Pseudomonadota</taxon>
        <taxon>Alphaproteobacteria</taxon>
        <taxon>Minwuiales</taxon>
        <taxon>Minwuiaceae</taxon>
        <taxon>Minwuia</taxon>
    </lineage>
</organism>
<dbReference type="InterPro" id="IPR008928">
    <property type="entry name" value="6-hairpin_glycosidase_sf"/>
</dbReference>
<protein>
    <submittedName>
        <fullName evidence="2">Uncharacterized protein</fullName>
    </submittedName>
</protein>
<evidence type="ECO:0000313" key="3">
    <source>
        <dbReference type="Proteomes" id="UP000229498"/>
    </source>
</evidence>
<evidence type="ECO:0000256" key="1">
    <source>
        <dbReference type="SAM" id="MobiDB-lite"/>
    </source>
</evidence>
<sequence>MEGFADRTGLGHGSEAATRYLWTDAFALCAFLELHARTGNGRYRDLSCRLIDQVHATLGRFRADDPRNGWISGLDDAEGQRSPTAGGLRIGKPLPERRPEEPFDDRLEWERDGQYFHYLTRWMHALARAARALDQPVYLRWAMELAAVTFDGFARRDADGEVAGLYWKMNTDLSRPQVPSMGLHDALDGLLSFSDLQRIADEFQEMTAAPPLGDRTDALARLCRGRDWTTDDPLGLGGLLCDAARAAHLSEWGAPLEPELLPGLLDGCARGLRLYRAGRPLEQPAAHRLAFRELGLAIGLSALPLIARRLEDGPARQRDALPVLDGDSKLADDIVGFWLSDAAQRAASWDAHREINEVMLATALVPDTYLN</sequence>
<dbReference type="EMBL" id="PHIG01000029">
    <property type="protein sequence ID" value="PJK30174.1"/>
    <property type="molecule type" value="Genomic_DNA"/>
</dbReference>
<dbReference type="Proteomes" id="UP000229498">
    <property type="component" value="Unassembled WGS sequence"/>
</dbReference>
<gene>
    <name evidence="2" type="ORF">CVT23_07170</name>
</gene>
<accession>A0A2M9G3A5</accession>
<dbReference type="RefSeq" id="WP_109795372.1">
    <property type="nucleotide sequence ID" value="NZ_PHIG01000029.1"/>
</dbReference>
<feature type="region of interest" description="Disordered" evidence="1">
    <location>
        <begin position="74"/>
        <end position="101"/>
    </location>
</feature>
<reference evidence="2 3" key="1">
    <citation type="submission" date="2017-11" db="EMBL/GenBank/DDBJ databases">
        <title>Draft genome sequence of Rhizobiales bacterium SY3-13.</title>
        <authorList>
            <person name="Sun C."/>
        </authorList>
    </citation>
    <scope>NUCLEOTIDE SEQUENCE [LARGE SCALE GENOMIC DNA]</scope>
    <source>
        <strain evidence="2 3">SY3-13</strain>
    </source>
</reference>